<feature type="compositionally biased region" description="Basic and acidic residues" evidence="2">
    <location>
        <begin position="866"/>
        <end position="876"/>
    </location>
</feature>
<dbReference type="PANTHER" id="PTHR35352">
    <property type="entry name" value="COILED-COIL DOMAIN-CONTAINING PROTEIN 150"/>
    <property type="match status" value="1"/>
</dbReference>
<accession>A0A1I8JH66</accession>
<name>A0A1I8JH66_9PLAT</name>
<feature type="compositionally biased region" description="Basic and acidic residues" evidence="2">
    <location>
        <begin position="328"/>
        <end position="363"/>
    </location>
</feature>
<dbReference type="Proteomes" id="UP000095280">
    <property type="component" value="Unplaced"/>
</dbReference>
<feature type="compositionally biased region" description="Gly residues" evidence="2">
    <location>
        <begin position="689"/>
        <end position="703"/>
    </location>
</feature>
<feature type="region of interest" description="Disordered" evidence="2">
    <location>
        <begin position="837"/>
        <end position="913"/>
    </location>
</feature>
<feature type="region of interest" description="Disordered" evidence="2">
    <location>
        <begin position="667"/>
        <end position="749"/>
    </location>
</feature>
<feature type="compositionally biased region" description="Low complexity" evidence="2">
    <location>
        <begin position="316"/>
        <end position="326"/>
    </location>
</feature>
<dbReference type="WBParaSite" id="maker-uti_cns_0047782-snap-gene-0.2-mRNA-1">
    <property type="protein sequence ID" value="maker-uti_cns_0047782-snap-gene-0.2-mRNA-1"/>
    <property type="gene ID" value="maker-uti_cns_0047782-snap-gene-0.2"/>
</dbReference>
<feature type="compositionally biased region" description="Basic and acidic residues" evidence="2">
    <location>
        <begin position="904"/>
        <end position="913"/>
    </location>
</feature>
<evidence type="ECO:0000313" key="3">
    <source>
        <dbReference type="Proteomes" id="UP000095280"/>
    </source>
</evidence>
<dbReference type="Gene3D" id="1.20.5.340">
    <property type="match status" value="1"/>
</dbReference>
<feature type="compositionally biased region" description="Basic residues" evidence="2">
    <location>
        <begin position="732"/>
        <end position="749"/>
    </location>
</feature>
<dbReference type="PANTHER" id="PTHR35352:SF1">
    <property type="entry name" value="COILED-COIL DOMAIN-CONTAINING PROTEIN 150"/>
    <property type="match status" value="1"/>
</dbReference>
<evidence type="ECO:0000313" key="4">
    <source>
        <dbReference type="WBParaSite" id="maker-uti_cns_0047782-snap-gene-0.2-mRNA-1"/>
    </source>
</evidence>
<organism evidence="3 4">
    <name type="scientific">Macrostomum lignano</name>
    <dbReference type="NCBI Taxonomy" id="282301"/>
    <lineage>
        <taxon>Eukaryota</taxon>
        <taxon>Metazoa</taxon>
        <taxon>Spiralia</taxon>
        <taxon>Lophotrochozoa</taxon>
        <taxon>Platyhelminthes</taxon>
        <taxon>Rhabditophora</taxon>
        <taxon>Macrostomorpha</taxon>
        <taxon>Macrostomida</taxon>
        <taxon>Macrostomidae</taxon>
        <taxon>Macrostomum</taxon>
    </lineage>
</organism>
<feature type="region of interest" description="Disordered" evidence="2">
    <location>
        <begin position="438"/>
        <end position="466"/>
    </location>
</feature>
<dbReference type="AlphaFoldDB" id="A0A1I8JH66"/>
<sequence length="913" mass="99679">IKIAEPAESDPVTRLSTYVSIASRLMVSGEAFCVFRKLGGNGRFALTGSSSLLVESASIPSIRDSPEQCIAHADEEAQSVSAILNLPIAKFALNGDWTIAAHCSNDVAVHQIIVAIGTNQDRYRLISIARVKWIRQIKTLEFWMSVAHRRCLSFIAGGVKERTDQNFGFAIRTDDETLSSRHDHCRIGVHDKGLTLRDCLVLAWYGHGCCATAVRWSYYFLLIYVPSSHFRHRRMRFARMGSQADARPKEFHEDALVDEPQDPETDADRSLEDVGTVEQIQTIPRAQASAEAERSRAEVSRLETRQAALEAERQRLQSAAASSAADWEAERRRLTEEAAQAREAKEAAERSAAEAEATRRSTEARLQRAVAEAAEEAAGLQAEVRALREGHERDGRLIELREALRRQERLADQLEAQLDEARSEAGAAERRLAETAAQLEAERERARGLERSAQQLQADKRGLQDRVSSALGDMTSERDRLDSAVGRLQTRRLAEAEAARDQLEAENAGLLERLRACGGDAGGGGGGSDVEGRLRELTEGRQRLAFERGRLQTQVEQLQERLDRAGNAEAAAASLRVQLAAAEAQAREAGEAGARLRAEVADLRGQVRQLRDSEGRQRNLLDDAGAGREEAVTEAARLLAHCAAVEERERRRVTAAETLVAEAREAARRAQEQPLNPRAAGGRCPIAGVGPGGSAGGGAGGPRAPGDGTCRPTALRSRAAGSHHGTSGRPRAAGRRAARRRRSGARRRRAELLRRQLQELRAERARAAAAAEAAAAENARLRQALRSMRSTVEAEKSAAERAAEAKLQEQQLHERAEQVALVALPCRYWVPGEAAVTREGHGGSPDVSAREAQEKLPELDSALPDKALHQIPERAGRRSCHNGRDVISIPDFEDGVGSGVTQKSVHDQVPERR</sequence>
<reference evidence="4" key="1">
    <citation type="submission" date="2016-11" db="UniProtKB">
        <authorList>
            <consortium name="WormBaseParasite"/>
        </authorList>
    </citation>
    <scope>IDENTIFICATION</scope>
</reference>
<feature type="coiled-coil region" evidence="1">
    <location>
        <begin position="541"/>
        <end position="613"/>
    </location>
</feature>
<feature type="compositionally biased region" description="Acidic residues" evidence="2">
    <location>
        <begin position="256"/>
        <end position="265"/>
    </location>
</feature>
<evidence type="ECO:0000256" key="2">
    <source>
        <dbReference type="SAM" id="MobiDB-lite"/>
    </source>
</evidence>
<feature type="compositionally biased region" description="Basic and acidic residues" evidence="2">
    <location>
        <begin position="848"/>
        <end position="858"/>
    </location>
</feature>
<keyword evidence="3" id="KW-1185">Reference proteome</keyword>
<dbReference type="InterPro" id="IPR038807">
    <property type="entry name" value="CCDC150"/>
</dbReference>
<evidence type="ECO:0000256" key="1">
    <source>
        <dbReference type="SAM" id="Coils"/>
    </source>
</evidence>
<keyword evidence="1" id="KW-0175">Coiled coil</keyword>
<proteinExistence type="predicted"/>
<feature type="region of interest" description="Disordered" evidence="2">
    <location>
        <begin position="313"/>
        <end position="363"/>
    </location>
</feature>
<protein>
    <submittedName>
        <fullName evidence="4">FHA domain-containing protein</fullName>
    </submittedName>
</protein>
<feature type="region of interest" description="Disordered" evidence="2">
    <location>
        <begin position="254"/>
        <end position="276"/>
    </location>
</feature>
<feature type="compositionally biased region" description="Basic and acidic residues" evidence="2">
    <location>
        <begin position="440"/>
        <end position="450"/>
    </location>
</feature>